<protein>
    <recommendedName>
        <fullName evidence="2">RpiR family transcriptional regulator</fullName>
    </recommendedName>
</protein>
<comment type="caution">
    <text evidence="1">The sequence shown here is derived from an EMBL/GenBank/DDBJ whole genome shotgun (WGS) entry which is preliminary data.</text>
</comment>
<reference evidence="1" key="1">
    <citation type="submission" date="2019-08" db="EMBL/GenBank/DDBJ databases">
        <authorList>
            <person name="Kucharzyk K."/>
            <person name="Murdoch R.W."/>
            <person name="Higgins S."/>
            <person name="Loffler F."/>
        </authorList>
    </citation>
    <scope>NUCLEOTIDE SEQUENCE</scope>
</reference>
<evidence type="ECO:0000313" key="1">
    <source>
        <dbReference type="EMBL" id="MPM68471.1"/>
    </source>
</evidence>
<organism evidence="1">
    <name type="scientific">bioreactor metagenome</name>
    <dbReference type="NCBI Taxonomy" id="1076179"/>
    <lineage>
        <taxon>unclassified sequences</taxon>
        <taxon>metagenomes</taxon>
        <taxon>ecological metagenomes</taxon>
    </lineage>
</organism>
<sequence>MPAPLSPNRRIAPAEQYVADFFRSHDWSVEVPPHAPNGADLIIQRGKQRFVVEIKALSESRPDRVLPMLSMAILKAQAAAEDFSNALPLAIVYVPEASPALAKHVDSFAQRFAQDVPVGLISGRGERYFSGGEFQELNRLPEESRRSMAARPQQAINLFSDLNQWMLKLLLAWELPEGLLNAPKKKFRNGSDLAEAAQASAMSASRFLQQLRSEGYLSDSSPHLKLVRREELFRRWGVAAMRSCPEMPCRFLLRVPVAQQIRGLLGRHPEIACLGLFAAADELNIGHVSGVPPYVYVRKLPQVGSPDWPELMASPSERPDLILRQAPFPQSTFRGAIDRNGLMVTDVIQTWLDTMHHPTRGAEQSDLIYEKFLSPIVGN</sequence>
<dbReference type="InterPro" id="IPR011335">
    <property type="entry name" value="Restrct_endonuc-II-like"/>
</dbReference>
<dbReference type="AlphaFoldDB" id="A0A645BV26"/>
<dbReference type="SUPFAM" id="SSF52980">
    <property type="entry name" value="Restriction endonuclease-like"/>
    <property type="match status" value="1"/>
</dbReference>
<name>A0A645BV26_9ZZZZ</name>
<proteinExistence type="predicted"/>
<evidence type="ECO:0008006" key="2">
    <source>
        <dbReference type="Google" id="ProtNLM"/>
    </source>
</evidence>
<dbReference type="EMBL" id="VSSQ01022275">
    <property type="protein sequence ID" value="MPM68471.1"/>
    <property type="molecule type" value="Genomic_DNA"/>
</dbReference>
<accession>A0A645BV26</accession>
<gene>
    <name evidence="1" type="ORF">SDC9_115404</name>
</gene>